<evidence type="ECO:0000313" key="2">
    <source>
        <dbReference type="EMBL" id="EKN71032.1"/>
    </source>
</evidence>
<comment type="caution">
    <text evidence="2">The sequence shown here is derived from an EMBL/GenBank/DDBJ whole genome shotgun (WGS) entry which is preliminary data.</text>
</comment>
<keyword evidence="3" id="KW-1185">Reference proteome</keyword>
<dbReference type="Proteomes" id="UP000006316">
    <property type="component" value="Unassembled WGS sequence"/>
</dbReference>
<keyword evidence="1" id="KW-0812">Transmembrane</keyword>
<dbReference type="PATRIC" id="fig|1117379.3.peg.533"/>
<feature type="transmembrane region" description="Helical" evidence="1">
    <location>
        <begin position="27"/>
        <end position="49"/>
    </location>
</feature>
<name>K6DET3_9BACI</name>
<sequence length="72" mass="8705">MIIIILCFIIIFFYEWGYLKERNRKKRTYWIVFCIMGLSFSYCIATVVFKQMPSPNDLILFLFKPLQQKILG</sequence>
<dbReference type="STRING" id="1117379.BABA_02617"/>
<dbReference type="EMBL" id="AJLS01000034">
    <property type="protein sequence ID" value="EKN71032.1"/>
    <property type="molecule type" value="Genomic_DNA"/>
</dbReference>
<keyword evidence="1" id="KW-0472">Membrane</keyword>
<protein>
    <submittedName>
        <fullName evidence="2">Uncharacterized protein</fullName>
    </submittedName>
</protein>
<organism evidence="2 3">
    <name type="scientific">Neobacillus bataviensis LMG 21833</name>
    <dbReference type="NCBI Taxonomy" id="1117379"/>
    <lineage>
        <taxon>Bacteria</taxon>
        <taxon>Bacillati</taxon>
        <taxon>Bacillota</taxon>
        <taxon>Bacilli</taxon>
        <taxon>Bacillales</taxon>
        <taxon>Bacillaceae</taxon>
        <taxon>Neobacillus</taxon>
    </lineage>
</organism>
<keyword evidence="1" id="KW-1133">Transmembrane helix</keyword>
<evidence type="ECO:0000256" key="1">
    <source>
        <dbReference type="SAM" id="Phobius"/>
    </source>
</evidence>
<dbReference type="AlphaFoldDB" id="K6DET3"/>
<dbReference type="eggNOG" id="ENOG5030BTG">
    <property type="taxonomic scope" value="Bacteria"/>
</dbReference>
<gene>
    <name evidence="2" type="ORF">BABA_02617</name>
</gene>
<accession>K6DET3</accession>
<proteinExistence type="predicted"/>
<evidence type="ECO:0000313" key="3">
    <source>
        <dbReference type="Proteomes" id="UP000006316"/>
    </source>
</evidence>
<reference evidence="2 3" key="1">
    <citation type="journal article" date="2012" name="Front. Microbiol.">
        <title>Redundancy and modularity in membrane-associated dissimilatory nitrate reduction in Bacillus.</title>
        <authorList>
            <person name="Heylen K."/>
            <person name="Keltjens J."/>
        </authorList>
    </citation>
    <scope>NUCLEOTIDE SEQUENCE [LARGE SCALE GENOMIC DNA]</scope>
    <source>
        <strain evidence="3">LMG 21833T</strain>
    </source>
</reference>